<sequence length="703" mass="76963">MSLIAKIDYLNLVSTYPDQNGGETDRGDIYISIIDTVTNEPANGNNCKVTYGIDDNGSISQQEVIISGQSKMIYSGTFSDRRYNYLGEETYHFYINFSIISLIPGTGDTDPVVSGCDLSISSISISITKPETATGANDGQITAHAGSSYGGIQYSLDNVTFQQSPLFTGLSGGVKTVYVRDSNGCHAELSVLLPTLSSLLVSGPSATLPDGNTSHWNAAFNPIVFTYQRKDFGIIAATPDTMTGYATLQVNTVLNPISGKPTLLPGDKVYVNAAPYIGVYGVEKVAGNAYLTIQTPFAGNGTGFININKMRPYYKVLTQITYTDKQTGIARTITSTNRPDASGLVKADISNFAQSLLQAQDASNYAQNTYHDEDLSASYRIAYSEEWDEDGVTKTSAYIPIGHNYYVLYAAKQLGERYGGNLAAYVPFAHLADGLPRAKWITDFAEPAYSNGYPFDVGFIYTEEMDGLNVYCAYTLLDINRMPLPGGPQTGYLLTADGGALLNEERSKLVTTRQNSGIIPVNGQAGLNRLLLSGRFADEVYYINLTLKYTDDDGVHTLTQIQTIRVDDAIDDNSVYLRWIGLTGSWNYYRFVFNQEISLDVQNAVIIKNYVTDWENQQGIEDVISKSAGQKMKVVAEDLSVADIKGLQSIKYSPKVQLLVNKNPVKWQTVIINTATYSEYETRNGQAPFSVTFNMPAINIQGQ</sequence>
<protein>
    <submittedName>
        <fullName evidence="1">Uncharacterized protein</fullName>
    </submittedName>
</protein>
<gene>
    <name evidence="1" type="ORF">E2R66_27010</name>
</gene>
<keyword evidence="2" id="KW-1185">Reference proteome</keyword>
<dbReference type="RefSeq" id="WP_133236788.1">
    <property type="nucleotide sequence ID" value="NZ_SOZE01000052.1"/>
</dbReference>
<comment type="caution">
    <text evidence="1">The sequence shown here is derived from an EMBL/GenBank/DDBJ whole genome shotgun (WGS) entry which is preliminary data.</text>
</comment>
<dbReference type="OrthoDB" id="784948at2"/>
<evidence type="ECO:0000313" key="1">
    <source>
        <dbReference type="EMBL" id="TFF32179.1"/>
    </source>
</evidence>
<accession>A0A4Y8S3H4</accession>
<dbReference type="EMBL" id="SOZE01000052">
    <property type="protein sequence ID" value="TFF32179.1"/>
    <property type="molecule type" value="Genomic_DNA"/>
</dbReference>
<dbReference type="AlphaFoldDB" id="A0A4Y8S3H4"/>
<dbReference type="Proteomes" id="UP000297540">
    <property type="component" value="Unassembled WGS sequence"/>
</dbReference>
<evidence type="ECO:0000313" key="2">
    <source>
        <dbReference type="Proteomes" id="UP000297540"/>
    </source>
</evidence>
<reference evidence="1 2" key="1">
    <citation type="journal article" date="2017" name="Int. J. Syst. Evol. Microbiol.">
        <title>Mucilaginibacterpsychrotolerans sp. nov., isolated from peatlands.</title>
        <authorList>
            <person name="Deng Y."/>
            <person name="Shen L."/>
            <person name="Xu B."/>
            <person name="Liu Y."/>
            <person name="Gu Z."/>
            <person name="Liu H."/>
            <person name="Zhou Y."/>
        </authorList>
    </citation>
    <scope>NUCLEOTIDE SEQUENCE [LARGE SCALE GENOMIC DNA]</scope>
    <source>
        <strain evidence="1 2">NH7-4</strain>
    </source>
</reference>
<organism evidence="1 2">
    <name type="scientific">Mucilaginibacter psychrotolerans</name>
    <dbReference type="NCBI Taxonomy" id="1524096"/>
    <lineage>
        <taxon>Bacteria</taxon>
        <taxon>Pseudomonadati</taxon>
        <taxon>Bacteroidota</taxon>
        <taxon>Sphingobacteriia</taxon>
        <taxon>Sphingobacteriales</taxon>
        <taxon>Sphingobacteriaceae</taxon>
        <taxon>Mucilaginibacter</taxon>
    </lineage>
</organism>
<name>A0A4Y8S3H4_9SPHI</name>
<proteinExistence type="predicted"/>